<evidence type="ECO:0000256" key="1">
    <source>
        <dbReference type="SAM" id="SignalP"/>
    </source>
</evidence>
<dbReference type="Proteomes" id="UP000265520">
    <property type="component" value="Unassembled WGS sequence"/>
</dbReference>
<keyword evidence="3" id="KW-1185">Reference proteome</keyword>
<organism evidence="2 3">
    <name type="scientific">Trifolium medium</name>
    <dbReference type="NCBI Taxonomy" id="97028"/>
    <lineage>
        <taxon>Eukaryota</taxon>
        <taxon>Viridiplantae</taxon>
        <taxon>Streptophyta</taxon>
        <taxon>Embryophyta</taxon>
        <taxon>Tracheophyta</taxon>
        <taxon>Spermatophyta</taxon>
        <taxon>Magnoliopsida</taxon>
        <taxon>eudicotyledons</taxon>
        <taxon>Gunneridae</taxon>
        <taxon>Pentapetalae</taxon>
        <taxon>rosids</taxon>
        <taxon>fabids</taxon>
        <taxon>Fabales</taxon>
        <taxon>Fabaceae</taxon>
        <taxon>Papilionoideae</taxon>
        <taxon>50 kb inversion clade</taxon>
        <taxon>NPAAA clade</taxon>
        <taxon>Hologalegina</taxon>
        <taxon>IRL clade</taxon>
        <taxon>Trifolieae</taxon>
        <taxon>Trifolium</taxon>
    </lineage>
</organism>
<name>A0A392PP26_9FABA</name>
<feature type="signal peptide" evidence="1">
    <location>
        <begin position="1"/>
        <end position="33"/>
    </location>
</feature>
<dbReference type="AlphaFoldDB" id="A0A392PP26"/>
<accession>A0A392PP26</accession>
<dbReference type="EMBL" id="LXQA010089878">
    <property type="protein sequence ID" value="MCI13848.1"/>
    <property type="molecule type" value="Genomic_DNA"/>
</dbReference>
<keyword evidence="1" id="KW-0732">Signal</keyword>
<sequence>CSACVKAINRGEGNHFQSFNLLLSLYCVSTAAACIFKSPNSSSPVQSLNFYFITDANDKDE</sequence>
<protein>
    <submittedName>
        <fullName evidence="2">Uncharacterized protein</fullName>
    </submittedName>
</protein>
<evidence type="ECO:0000313" key="2">
    <source>
        <dbReference type="EMBL" id="MCI13848.1"/>
    </source>
</evidence>
<feature type="chain" id="PRO_5017297899" evidence="1">
    <location>
        <begin position="34"/>
        <end position="61"/>
    </location>
</feature>
<feature type="non-terminal residue" evidence="2">
    <location>
        <position position="1"/>
    </location>
</feature>
<evidence type="ECO:0000313" key="3">
    <source>
        <dbReference type="Proteomes" id="UP000265520"/>
    </source>
</evidence>
<proteinExistence type="predicted"/>
<reference evidence="2 3" key="1">
    <citation type="journal article" date="2018" name="Front. Plant Sci.">
        <title>Red Clover (Trifolium pratense) and Zigzag Clover (T. medium) - A Picture of Genomic Similarities and Differences.</title>
        <authorList>
            <person name="Dluhosova J."/>
            <person name="Istvanek J."/>
            <person name="Nedelnik J."/>
            <person name="Repkova J."/>
        </authorList>
    </citation>
    <scope>NUCLEOTIDE SEQUENCE [LARGE SCALE GENOMIC DNA]</scope>
    <source>
        <strain evidence="3">cv. 10/8</strain>
        <tissue evidence="2">Leaf</tissue>
    </source>
</reference>
<comment type="caution">
    <text evidence="2">The sequence shown here is derived from an EMBL/GenBank/DDBJ whole genome shotgun (WGS) entry which is preliminary data.</text>
</comment>